<comment type="caution">
    <text evidence="1">The sequence shown here is derived from an EMBL/GenBank/DDBJ whole genome shotgun (WGS) entry which is preliminary data.</text>
</comment>
<dbReference type="RefSeq" id="WP_133754271.1">
    <property type="nucleotide sequence ID" value="NZ_CP171129.1"/>
</dbReference>
<name>A0A4R7J8I4_9ACTN</name>
<dbReference type="EMBL" id="SOAW01000001">
    <property type="protein sequence ID" value="TDT33822.1"/>
    <property type="molecule type" value="Genomic_DNA"/>
</dbReference>
<gene>
    <name evidence="1" type="ORF">CLV29_1457</name>
</gene>
<evidence type="ECO:0000313" key="2">
    <source>
        <dbReference type="Proteomes" id="UP000295371"/>
    </source>
</evidence>
<reference evidence="1 2" key="1">
    <citation type="submission" date="2019-03" db="EMBL/GenBank/DDBJ databases">
        <title>Genomic Encyclopedia of Archaeal and Bacterial Type Strains, Phase II (KMG-II): from individual species to whole genera.</title>
        <authorList>
            <person name="Goeker M."/>
        </authorList>
    </citation>
    <scope>NUCLEOTIDE SEQUENCE [LARGE SCALE GENOMIC DNA]</scope>
    <source>
        <strain evidence="1 2">DSM 24323</strain>
    </source>
</reference>
<keyword evidence="2" id="KW-1185">Reference proteome</keyword>
<dbReference type="OrthoDB" id="5144898at2"/>
<evidence type="ECO:0000313" key="1">
    <source>
        <dbReference type="EMBL" id="TDT33822.1"/>
    </source>
</evidence>
<dbReference type="Proteomes" id="UP000295371">
    <property type="component" value="Unassembled WGS sequence"/>
</dbReference>
<protein>
    <submittedName>
        <fullName evidence="1">Uncharacterized protein</fullName>
    </submittedName>
</protein>
<accession>A0A4R7J8I4</accession>
<proteinExistence type="predicted"/>
<sequence length="168" mass="19279">MWRRLDRDIRAVLSARTGRRVRPLAWGRTEDDQWCVALPDRLVWGHGNDWRELLWHHVGHGGWNAELRQLRWTTVDGRPGTLRLREVGQLPDAFIDRVNATIVARERIDIDGTDDGVVISGRRNLADPDAPLLWRATPMRGTRLSDPEVAARVDHALERVRAEYDISG</sequence>
<organism evidence="1 2">
    <name type="scientific">Naumannella halotolerans</name>
    <dbReference type="NCBI Taxonomy" id="993414"/>
    <lineage>
        <taxon>Bacteria</taxon>
        <taxon>Bacillati</taxon>
        <taxon>Actinomycetota</taxon>
        <taxon>Actinomycetes</taxon>
        <taxon>Propionibacteriales</taxon>
        <taxon>Propionibacteriaceae</taxon>
        <taxon>Naumannella</taxon>
    </lineage>
</organism>
<dbReference type="AlphaFoldDB" id="A0A4R7J8I4"/>